<reference evidence="1 2" key="1">
    <citation type="submission" date="2023-03" db="EMBL/GenBank/DDBJ databases">
        <title>Host association and intracellularity evolved multiple times independently in the Rickettsiales.</title>
        <authorList>
            <person name="Castelli M."/>
            <person name="Nardi T."/>
            <person name="Gammuto L."/>
            <person name="Bellinzona G."/>
            <person name="Sabaneyeva E."/>
            <person name="Potekhin A."/>
            <person name="Serra V."/>
            <person name="Petroni G."/>
            <person name="Sassera D."/>
        </authorList>
    </citation>
    <scope>NUCLEOTIDE SEQUENCE [LARGE SCALE GENOMIC DNA]</scope>
    <source>
        <strain evidence="1 2">Sr 2-6</strain>
    </source>
</reference>
<evidence type="ECO:0000313" key="2">
    <source>
        <dbReference type="Proteomes" id="UP001291687"/>
    </source>
</evidence>
<dbReference type="EMBL" id="JARJFB010000191">
    <property type="protein sequence ID" value="MEA0971605.1"/>
    <property type="molecule type" value="Genomic_DNA"/>
</dbReference>
<keyword evidence="2" id="KW-1185">Reference proteome</keyword>
<proteinExistence type="predicted"/>
<dbReference type="Proteomes" id="UP001291687">
    <property type="component" value="Unassembled WGS sequence"/>
</dbReference>
<protein>
    <submittedName>
        <fullName evidence="1">Uncharacterized protein</fullName>
    </submittedName>
</protein>
<dbReference type="RefSeq" id="WP_322777518.1">
    <property type="nucleotide sequence ID" value="NZ_JARJFB010000191.1"/>
</dbReference>
<sequence length="40" mass="4613">MDTKKHPIPEFITLNKLGDPTLVRVRQSQKAKRIAIRDTP</sequence>
<organism evidence="1 2">
    <name type="scientific">Candidatus Megaera venefica</name>
    <dbReference type="NCBI Taxonomy" id="2055910"/>
    <lineage>
        <taxon>Bacteria</taxon>
        <taxon>Pseudomonadati</taxon>
        <taxon>Pseudomonadota</taxon>
        <taxon>Alphaproteobacteria</taxon>
        <taxon>Rickettsiales</taxon>
        <taxon>Rickettsiaceae</taxon>
        <taxon>Candidatus Megaera</taxon>
    </lineage>
</organism>
<evidence type="ECO:0000313" key="1">
    <source>
        <dbReference type="EMBL" id="MEA0971605.1"/>
    </source>
</evidence>
<comment type="caution">
    <text evidence="1">The sequence shown here is derived from an EMBL/GenBank/DDBJ whole genome shotgun (WGS) entry which is preliminary data.</text>
</comment>
<gene>
    <name evidence="1" type="ORF">Megvenef_01589</name>
</gene>
<name>A0ABU5NEN5_9RICK</name>
<accession>A0ABU5NEN5</accession>